<evidence type="ECO:0000313" key="8">
    <source>
        <dbReference type="Proteomes" id="UP000316215"/>
    </source>
</evidence>
<dbReference type="SUPFAM" id="SSF50978">
    <property type="entry name" value="WD40 repeat-like"/>
    <property type="match status" value="1"/>
</dbReference>
<dbReference type="SUPFAM" id="SSF50998">
    <property type="entry name" value="Quinoprotein alcohol dehydrogenase-like"/>
    <property type="match status" value="1"/>
</dbReference>
<dbReference type="EMBL" id="CP022310">
    <property type="protein sequence ID" value="QDI69290.1"/>
    <property type="molecule type" value="Genomic_DNA"/>
</dbReference>
<dbReference type="AlphaFoldDB" id="A0A514JPM6"/>
<organism evidence="7 8">
    <name type="scientific">Streptomyces calvus</name>
    <dbReference type="NCBI Taxonomy" id="67282"/>
    <lineage>
        <taxon>Bacteria</taxon>
        <taxon>Bacillati</taxon>
        <taxon>Actinomycetota</taxon>
        <taxon>Actinomycetes</taxon>
        <taxon>Kitasatosporales</taxon>
        <taxon>Streptomycetaceae</taxon>
        <taxon>Streptomyces</taxon>
    </lineage>
</organism>
<feature type="region of interest" description="Disordered" evidence="4">
    <location>
        <begin position="623"/>
        <end position="642"/>
    </location>
</feature>
<evidence type="ECO:0000259" key="6">
    <source>
        <dbReference type="Pfam" id="PF13676"/>
    </source>
</evidence>
<sequence>MTGPARPTDESPAEASGGDPTARRPDGDAPHYDVFISYSQHLDRDVATVFQRGMENFGRPWYRPVRLRVFRDMTHLAASPDLQGDIERALARSRWLVVMASPLAAASPWVRAEIDWWVANKPGTRVLLAWTDGQLEWDREAQDFDWSRTDALPREQMRKLLAVAPGCPRWVDLRWLRAQIDERGSVPVNDPRLLADVAEFVAPVQGRSKADLIGHHLRLRRQRNRLVAATILVLTALLVTATALGLTADRQRDIATERQLAATSRQLVAEAASIQDARPDLARQLLVEAYRLSHTEQAVGALLGSGSLPRVLHTGPTSGALAFGPRGRLLAAADNGGVTLFDTATGRAVSTLDGPRRFTRSVAFAADGRMLAEGDNTGRIRLWDVSDATAPRLLGSARPVGDAQHVAFAGTAPLLVVGTGTQSVLLDVRDPDRPRITGGSPSAESALGFGAAAHPEGHLVATGAGDDRVRLMRLSPSGKLSSLHTFAAPSATLDFSPSGHLLATSGEEGVVGLWDVADPRHPVLRTTLNNPSPSLFPVLAFAADGRTLATGADDGTIQLWDLSDPLRPQQGDRLTGHTRSPDALAFSPDGRILASSAADGPPRADDANLRETTVRLWNVAGPHGSSAQASLPAGQLSGQPFAPDGRTVVTGRPGALWQVGGVPEPRRLATLPAFNRGGQSFSFSPDGRTLATGHPLGFWDVSDPSHPRRRDGPREVEAPQNVVYGPDGTLLAAATPLGPVRLWDVRDPDRPRALGTLSGSGAGPSSYTGGVPVAFAADRDLVAAVRKDGGAVHLWDISRPDKPVRTGAITLRNAGAGALTTSTDGRTLFVGDTQGTVTSWDITDPRRPRSVGASQRHSGKLTHLAAHPTRDMLAGVDEYGAIRLWDVGDPAAPREVALLADGGSHDTTGLAFSPDGGLIAVSTMNSTRLWHTDVDTILQRLCAESPRITESQWKQYLPDRPYDPPCA</sequence>
<name>A0A514JPM6_9ACTN</name>
<feature type="region of interest" description="Disordered" evidence="4">
    <location>
        <begin position="429"/>
        <end position="448"/>
    </location>
</feature>
<feature type="repeat" description="WD" evidence="3">
    <location>
        <begin position="352"/>
        <end position="393"/>
    </location>
</feature>
<protein>
    <recommendedName>
        <fullName evidence="6">TIR domain-containing protein</fullName>
    </recommendedName>
</protein>
<dbReference type="PANTHER" id="PTHR19848:SF8">
    <property type="entry name" value="F-BOX AND WD REPEAT DOMAIN CONTAINING 7"/>
    <property type="match status" value="1"/>
</dbReference>
<keyword evidence="5" id="KW-1133">Transmembrane helix</keyword>
<evidence type="ECO:0000256" key="3">
    <source>
        <dbReference type="PROSITE-ProRule" id="PRU00221"/>
    </source>
</evidence>
<feature type="region of interest" description="Disordered" evidence="4">
    <location>
        <begin position="839"/>
        <end position="860"/>
    </location>
</feature>
<dbReference type="InterPro" id="IPR035897">
    <property type="entry name" value="Toll_tir_struct_dom_sf"/>
</dbReference>
<feature type="domain" description="TIR" evidence="6">
    <location>
        <begin position="34"/>
        <end position="147"/>
    </location>
</feature>
<reference evidence="7 8" key="1">
    <citation type="submission" date="2017-07" db="EMBL/GenBank/DDBJ databases">
        <title>The Complete Genome of Streptomyces asterosporus-ZSY.</title>
        <authorList>
            <person name="Zhang S."/>
        </authorList>
    </citation>
    <scope>NUCLEOTIDE SEQUENCE [LARGE SCALE GENOMIC DNA]</scope>
    <source>
        <strain evidence="7 8">DSM 41452</strain>
    </source>
</reference>
<feature type="repeat" description="WD" evidence="3">
    <location>
        <begin position="492"/>
        <end position="516"/>
    </location>
</feature>
<evidence type="ECO:0000256" key="2">
    <source>
        <dbReference type="ARBA" id="ARBA00022737"/>
    </source>
</evidence>
<dbReference type="SUPFAM" id="SSF52200">
    <property type="entry name" value="Toll/Interleukin receptor TIR domain"/>
    <property type="match status" value="1"/>
</dbReference>
<gene>
    <name evidence="7" type="ORF">CD934_11690</name>
</gene>
<dbReference type="Pfam" id="PF00400">
    <property type="entry name" value="WD40"/>
    <property type="match status" value="3"/>
</dbReference>
<keyword evidence="2" id="KW-0677">Repeat</keyword>
<dbReference type="PANTHER" id="PTHR19848">
    <property type="entry name" value="WD40 REPEAT PROTEIN"/>
    <property type="match status" value="1"/>
</dbReference>
<evidence type="ECO:0000313" key="7">
    <source>
        <dbReference type="EMBL" id="QDI69290.1"/>
    </source>
</evidence>
<feature type="region of interest" description="Disordered" evidence="4">
    <location>
        <begin position="1"/>
        <end position="28"/>
    </location>
</feature>
<feature type="compositionally biased region" description="Basic and acidic residues" evidence="4">
    <location>
        <begin position="703"/>
        <end position="717"/>
    </location>
</feature>
<dbReference type="PROSITE" id="PS50082">
    <property type="entry name" value="WD_REPEATS_2"/>
    <property type="match status" value="4"/>
</dbReference>
<dbReference type="InterPro" id="IPR011047">
    <property type="entry name" value="Quinoprotein_ADH-like_sf"/>
</dbReference>
<keyword evidence="5" id="KW-0812">Transmembrane</keyword>
<dbReference type="RefSeq" id="WP_233288584.1">
    <property type="nucleotide sequence ID" value="NZ_CP022310.1"/>
</dbReference>
<accession>A0A514JPM6</accession>
<evidence type="ECO:0000256" key="4">
    <source>
        <dbReference type="SAM" id="MobiDB-lite"/>
    </source>
</evidence>
<dbReference type="Proteomes" id="UP000316215">
    <property type="component" value="Chromosome"/>
</dbReference>
<feature type="repeat" description="WD" evidence="3">
    <location>
        <begin position="539"/>
        <end position="563"/>
    </location>
</feature>
<keyword evidence="5" id="KW-0472">Membrane</keyword>
<evidence type="ECO:0000256" key="5">
    <source>
        <dbReference type="SAM" id="Phobius"/>
    </source>
</evidence>
<keyword evidence="1 3" id="KW-0853">WD repeat</keyword>
<keyword evidence="8" id="KW-1185">Reference proteome</keyword>
<dbReference type="InterPro" id="IPR036322">
    <property type="entry name" value="WD40_repeat_dom_sf"/>
</dbReference>
<dbReference type="InterPro" id="IPR000157">
    <property type="entry name" value="TIR_dom"/>
</dbReference>
<dbReference type="Gene3D" id="3.40.50.10140">
    <property type="entry name" value="Toll/interleukin-1 receptor homology (TIR) domain"/>
    <property type="match status" value="1"/>
</dbReference>
<dbReference type="Pfam" id="PF13676">
    <property type="entry name" value="TIR_2"/>
    <property type="match status" value="1"/>
</dbReference>
<dbReference type="PROSITE" id="PS50294">
    <property type="entry name" value="WD_REPEATS_REGION"/>
    <property type="match status" value="1"/>
</dbReference>
<dbReference type="KEGG" id="sast:CD934_11690"/>
<dbReference type="SMART" id="SM00320">
    <property type="entry name" value="WD40"/>
    <property type="match status" value="11"/>
</dbReference>
<dbReference type="Gene3D" id="2.130.10.10">
    <property type="entry name" value="YVTN repeat-like/Quinoprotein amine dehydrogenase"/>
    <property type="match status" value="4"/>
</dbReference>
<dbReference type="InterPro" id="IPR019775">
    <property type="entry name" value="WD40_repeat_CS"/>
</dbReference>
<evidence type="ECO:0000256" key="1">
    <source>
        <dbReference type="ARBA" id="ARBA00022574"/>
    </source>
</evidence>
<feature type="region of interest" description="Disordered" evidence="4">
    <location>
        <begin position="562"/>
        <end position="587"/>
    </location>
</feature>
<feature type="transmembrane region" description="Helical" evidence="5">
    <location>
        <begin position="226"/>
        <end position="248"/>
    </location>
</feature>
<feature type="region of interest" description="Disordered" evidence="4">
    <location>
        <begin position="694"/>
        <end position="720"/>
    </location>
</feature>
<dbReference type="PROSITE" id="PS00678">
    <property type="entry name" value="WD_REPEATS_1"/>
    <property type="match status" value="1"/>
</dbReference>
<dbReference type="GO" id="GO:0007165">
    <property type="term" value="P:signal transduction"/>
    <property type="evidence" value="ECO:0007669"/>
    <property type="project" value="InterPro"/>
</dbReference>
<feature type="repeat" description="WD" evidence="3">
    <location>
        <begin position="574"/>
        <end position="600"/>
    </location>
</feature>
<dbReference type="InterPro" id="IPR015943">
    <property type="entry name" value="WD40/YVTN_repeat-like_dom_sf"/>
</dbReference>
<dbReference type="InterPro" id="IPR001680">
    <property type="entry name" value="WD40_rpt"/>
</dbReference>
<proteinExistence type="predicted"/>